<dbReference type="AlphaFoldDB" id="M3XNI4"/>
<dbReference type="Ensembl" id="ENSMPUT00000000646.1">
    <property type="protein sequence ID" value="ENSMPUP00000000634.1"/>
    <property type="gene ID" value="ENSMPUG00000000640.1"/>
</dbReference>
<dbReference type="HOGENOM" id="CLU_2677540_0_0_1"/>
<organism evidence="2">
    <name type="scientific">Mustela putorius furo</name>
    <name type="common">European domestic ferret</name>
    <name type="synonym">Mustela furo</name>
    <dbReference type="NCBI Taxonomy" id="9669"/>
    <lineage>
        <taxon>Eukaryota</taxon>
        <taxon>Metazoa</taxon>
        <taxon>Chordata</taxon>
        <taxon>Craniata</taxon>
        <taxon>Vertebrata</taxon>
        <taxon>Euteleostomi</taxon>
        <taxon>Mammalia</taxon>
        <taxon>Eutheria</taxon>
        <taxon>Laurasiatheria</taxon>
        <taxon>Carnivora</taxon>
        <taxon>Caniformia</taxon>
        <taxon>Musteloidea</taxon>
        <taxon>Mustelidae</taxon>
        <taxon>Mustelinae</taxon>
        <taxon>Mustela</taxon>
    </lineage>
</organism>
<dbReference type="InParanoid" id="M3XNI4"/>
<feature type="compositionally biased region" description="Basic and acidic residues" evidence="1">
    <location>
        <begin position="9"/>
        <end position="27"/>
    </location>
</feature>
<sequence length="75" mass="8476">FCQSSKIFLNRERKRESGRAAGRERSRLPVQHGARRGTQSQESRIMTQAESRCPTAKPPRGAWLKPLLSADVMIP</sequence>
<accession>M3XNI4</accession>
<name>M3XNI4_MUSPF</name>
<feature type="compositionally biased region" description="Polar residues" evidence="1">
    <location>
        <begin position="37"/>
        <end position="50"/>
    </location>
</feature>
<proteinExistence type="predicted"/>
<dbReference type="EMBL" id="AEYP01095872">
    <property type="status" value="NOT_ANNOTATED_CDS"/>
    <property type="molecule type" value="Genomic_DNA"/>
</dbReference>
<evidence type="ECO:0000256" key="1">
    <source>
        <dbReference type="SAM" id="MobiDB-lite"/>
    </source>
</evidence>
<evidence type="ECO:0000313" key="2">
    <source>
        <dbReference type="Ensembl" id="ENSMPUP00000000634.1"/>
    </source>
</evidence>
<protein>
    <submittedName>
        <fullName evidence="2">Uncharacterized protein</fullName>
    </submittedName>
</protein>
<reference evidence="2" key="1">
    <citation type="submission" date="2024-06" db="UniProtKB">
        <authorList>
            <consortium name="Ensembl"/>
        </authorList>
    </citation>
    <scope>IDENTIFICATION</scope>
</reference>
<feature type="region of interest" description="Disordered" evidence="1">
    <location>
        <begin position="9"/>
        <end position="60"/>
    </location>
</feature>